<evidence type="ECO:0000313" key="2">
    <source>
        <dbReference type="Proteomes" id="UP001519460"/>
    </source>
</evidence>
<evidence type="ECO:0000313" key="1">
    <source>
        <dbReference type="EMBL" id="KAK7466769.1"/>
    </source>
</evidence>
<comment type="caution">
    <text evidence="1">The sequence shown here is derived from an EMBL/GenBank/DDBJ whole genome shotgun (WGS) entry which is preliminary data.</text>
</comment>
<gene>
    <name evidence="1" type="ORF">BaRGS_00037134</name>
</gene>
<keyword evidence="2" id="KW-1185">Reference proteome</keyword>
<sequence length="67" mass="7459">FIAKPQYVRSVANAGLWTGQSDPSIVPCGESKDQDIAHDTARWRSRPKALANQCFLLCVLHLTKKGY</sequence>
<reference evidence="1 2" key="1">
    <citation type="journal article" date="2023" name="Sci. Data">
        <title>Genome assembly of the Korean intertidal mud-creeper Batillaria attramentaria.</title>
        <authorList>
            <person name="Patra A.K."/>
            <person name="Ho P.T."/>
            <person name="Jun S."/>
            <person name="Lee S.J."/>
            <person name="Kim Y."/>
            <person name="Won Y.J."/>
        </authorList>
    </citation>
    <scope>NUCLEOTIDE SEQUENCE [LARGE SCALE GENOMIC DNA]</scope>
    <source>
        <strain evidence="1">Wonlab-2016</strain>
    </source>
</reference>
<accession>A0ABD0J9I0</accession>
<dbReference type="AlphaFoldDB" id="A0ABD0J9I0"/>
<organism evidence="1 2">
    <name type="scientific">Batillaria attramentaria</name>
    <dbReference type="NCBI Taxonomy" id="370345"/>
    <lineage>
        <taxon>Eukaryota</taxon>
        <taxon>Metazoa</taxon>
        <taxon>Spiralia</taxon>
        <taxon>Lophotrochozoa</taxon>
        <taxon>Mollusca</taxon>
        <taxon>Gastropoda</taxon>
        <taxon>Caenogastropoda</taxon>
        <taxon>Sorbeoconcha</taxon>
        <taxon>Cerithioidea</taxon>
        <taxon>Batillariidae</taxon>
        <taxon>Batillaria</taxon>
    </lineage>
</organism>
<name>A0ABD0J9I0_9CAEN</name>
<dbReference type="EMBL" id="JACVVK020000546">
    <property type="protein sequence ID" value="KAK7466769.1"/>
    <property type="molecule type" value="Genomic_DNA"/>
</dbReference>
<protein>
    <submittedName>
        <fullName evidence="1">Uncharacterized protein</fullName>
    </submittedName>
</protein>
<feature type="non-terminal residue" evidence="1">
    <location>
        <position position="1"/>
    </location>
</feature>
<dbReference type="Proteomes" id="UP001519460">
    <property type="component" value="Unassembled WGS sequence"/>
</dbReference>
<proteinExistence type="predicted"/>